<reference evidence="1" key="1">
    <citation type="submission" date="2023-03" db="EMBL/GenBank/DDBJ databases">
        <title>Actinoallomurus iriomotensis NBRC 103684.</title>
        <authorList>
            <person name="Ichikawa N."/>
            <person name="Sato H."/>
            <person name="Tonouchi N."/>
        </authorList>
    </citation>
    <scope>NUCLEOTIDE SEQUENCE</scope>
    <source>
        <strain evidence="1">NBRC 103684</strain>
    </source>
</reference>
<name>A0A9W6VXG7_9ACTN</name>
<accession>A0A9W6VXG7</accession>
<comment type="caution">
    <text evidence="1">The sequence shown here is derived from an EMBL/GenBank/DDBJ whole genome shotgun (WGS) entry which is preliminary data.</text>
</comment>
<protein>
    <recommendedName>
        <fullName evidence="3">Mini-circle protein</fullName>
    </recommendedName>
</protein>
<gene>
    <name evidence="1" type="ORF">Airi02_017840</name>
</gene>
<evidence type="ECO:0000313" key="2">
    <source>
        <dbReference type="Proteomes" id="UP001165074"/>
    </source>
</evidence>
<evidence type="ECO:0008006" key="3">
    <source>
        <dbReference type="Google" id="ProtNLM"/>
    </source>
</evidence>
<dbReference type="Gene3D" id="1.20.120.450">
    <property type="entry name" value="dinb family like domain"/>
    <property type="match status" value="1"/>
</dbReference>
<dbReference type="AlphaFoldDB" id="A0A9W6VXG7"/>
<evidence type="ECO:0000313" key="1">
    <source>
        <dbReference type="EMBL" id="GLY83855.1"/>
    </source>
</evidence>
<dbReference type="InterPro" id="IPR007061">
    <property type="entry name" value="MST-like"/>
</dbReference>
<dbReference type="EMBL" id="BSTK01000002">
    <property type="protein sequence ID" value="GLY83855.1"/>
    <property type="molecule type" value="Genomic_DNA"/>
</dbReference>
<dbReference type="SUPFAM" id="SSF109854">
    <property type="entry name" value="DinB/YfiT-like putative metalloenzymes"/>
    <property type="match status" value="1"/>
</dbReference>
<keyword evidence="2" id="KW-1185">Reference proteome</keyword>
<proteinExistence type="predicted"/>
<sequence>MQNRTDLPRAFDQRCLLMTLLDYTRATTAYKCEGLSDADARATPLPTSPMMSISGLVSHLRWVEWSWIEERLLGETADHPWIDPDDPDREFHYELDRPLSDILADYQAQSARYNEIIAGMDLDTKTIWKARETGEPVTLGWVIMHLIEENARHNGHIDIIRELVDGQVGD</sequence>
<dbReference type="Pfam" id="PF04978">
    <property type="entry name" value="MST"/>
    <property type="match status" value="1"/>
</dbReference>
<dbReference type="InterPro" id="IPR034660">
    <property type="entry name" value="DinB/YfiT-like"/>
</dbReference>
<organism evidence="1 2">
    <name type="scientific">Actinoallomurus iriomotensis</name>
    <dbReference type="NCBI Taxonomy" id="478107"/>
    <lineage>
        <taxon>Bacteria</taxon>
        <taxon>Bacillati</taxon>
        <taxon>Actinomycetota</taxon>
        <taxon>Actinomycetes</taxon>
        <taxon>Streptosporangiales</taxon>
        <taxon>Thermomonosporaceae</taxon>
        <taxon>Actinoallomurus</taxon>
    </lineage>
</organism>
<dbReference type="Proteomes" id="UP001165074">
    <property type="component" value="Unassembled WGS sequence"/>
</dbReference>